<protein>
    <recommendedName>
        <fullName evidence="2">DUF4342 domain-containing protein</fullName>
    </recommendedName>
</protein>
<evidence type="ECO:0000256" key="1">
    <source>
        <dbReference type="SAM" id="Phobius"/>
    </source>
</evidence>
<keyword evidence="1" id="KW-0812">Transmembrane</keyword>
<comment type="caution">
    <text evidence="3">The sequence shown here is derived from an EMBL/GenBank/DDBJ whole genome shotgun (WGS) entry which is preliminary data.</text>
</comment>
<dbReference type="EMBL" id="JACHMO010000001">
    <property type="protein sequence ID" value="MBB5801186.1"/>
    <property type="molecule type" value="Genomic_DNA"/>
</dbReference>
<sequence>MTTKQQERAYTAQVTGQAIVDKAAELAHEAGDRYVVVRDDDGHPVVEVPVIAGVVVGALAPIVTSVAAIAALWCGWTITVERHQDRKGAPS</sequence>
<reference evidence="3 4" key="1">
    <citation type="submission" date="2020-08" db="EMBL/GenBank/DDBJ databases">
        <title>Sequencing the genomes of 1000 actinobacteria strains.</title>
        <authorList>
            <person name="Klenk H.-P."/>
        </authorList>
    </citation>
    <scope>NUCLEOTIDE SEQUENCE [LARGE SCALE GENOMIC DNA]</scope>
    <source>
        <strain evidence="3 4">DSM 45486</strain>
    </source>
</reference>
<evidence type="ECO:0000313" key="4">
    <source>
        <dbReference type="Proteomes" id="UP000552097"/>
    </source>
</evidence>
<name>A0A7W9HFV1_9PSEU</name>
<gene>
    <name evidence="3" type="ORF">F4560_000954</name>
</gene>
<dbReference type="AlphaFoldDB" id="A0A7W9HFV1"/>
<keyword evidence="4" id="KW-1185">Reference proteome</keyword>
<proteinExistence type="predicted"/>
<dbReference type="RefSeq" id="WP_184916699.1">
    <property type="nucleotide sequence ID" value="NZ_JACHMO010000001.1"/>
</dbReference>
<evidence type="ECO:0000259" key="2">
    <source>
        <dbReference type="Pfam" id="PF14242"/>
    </source>
</evidence>
<organism evidence="3 4">
    <name type="scientific">Saccharothrix ecbatanensis</name>
    <dbReference type="NCBI Taxonomy" id="1105145"/>
    <lineage>
        <taxon>Bacteria</taxon>
        <taxon>Bacillati</taxon>
        <taxon>Actinomycetota</taxon>
        <taxon>Actinomycetes</taxon>
        <taxon>Pseudonocardiales</taxon>
        <taxon>Pseudonocardiaceae</taxon>
        <taxon>Saccharothrix</taxon>
    </lineage>
</organism>
<evidence type="ECO:0000313" key="3">
    <source>
        <dbReference type="EMBL" id="MBB5801186.1"/>
    </source>
</evidence>
<feature type="domain" description="DUF4342" evidence="2">
    <location>
        <begin position="11"/>
        <end position="82"/>
    </location>
</feature>
<accession>A0A7W9HFV1</accession>
<keyword evidence="1" id="KW-0472">Membrane</keyword>
<dbReference type="Pfam" id="PF14242">
    <property type="entry name" value="DUF4342"/>
    <property type="match status" value="1"/>
</dbReference>
<feature type="transmembrane region" description="Helical" evidence="1">
    <location>
        <begin position="50"/>
        <end position="76"/>
    </location>
</feature>
<keyword evidence="1" id="KW-1133">Transmembrane helix</keyword>
<dbReference type="Proteomes" id="UP000552097">
    <property type="component" value="Unassembled WGS sequence"/>
</dbReference>
<dbReference type="InterPro" id="IPR025642">
    <property type="entry name" value="DUF4342"/>
</dbReference>